<organism evidence="2">
    <name type="scientific">Pelagomonas calceolata</name>
    <dbReference type="NCBI Taxonomy" id="35677"/>
    <lineage>
        <taxon>Eukaryota</taxon>
        <taxon>Sar</taxon>
        <taxon>Stramenopiles</taxon>
        <taxon>Ochrophyta</taxon>
        <taxon>Pelagophyceae</taxon>
        <taxon>Pelagomonadales</taxon>
        <taxon>Pelagomonadaceae</taxon>
        <taxon>Pelagomonas</taxon>
    </lineage>
</organism>
<dbReference type="AlphaFoldDB" id="A0A7S4EDK8"/>
<dbReference type="Gene3D" id="3.50.50.60">
    <property type="entry name" value="FAD/NAD(P)-binding domain"/>
    <property type="match status" value="1"/>
</dbReference>
<reference evidence="3" key="2">
    <citation type="submission" date="2021-11" db="EMBL/GenBank/DDBJ databases">
        <authorList>
            <consortium name="Genoscope - CEA"/>
            <person name="William W."/>
        </authorList>
    </citation>
    <scope>NUCLEOTIDE SEQUENCE</scope>
</reference>
<dbReference type="SUPFAM" id="SSF51971">
    <property type="entry name" value="Nucleotide-binding domain"/>
    <property type="match status" value="1"/>
</dbReference>
<dbReference type="PANTHER" id="PTHR13847:SF261">
    <property type="entry name" value="FAD-DEPENDENT OXIDOREDUCTASE FAMILY PROTEIN"/>
    <property type="match status" value="1"/>
</dbReference>
<dbReference type="Gene3D" id="3.30.9.10">
    <property type="entry name" value="D-Amino Acid Oxidase, subunit A, domain 2"/>
    <property type="match status" value="1"/>
</dbReference>
<dbReference type="GO" id="GO:0005737">
    <property type="term" value="C:cytoplasm"/>
    <property type="evidence" value="ECO:0007669"/>
    <property type="project" value="TreeGrafter"/>
</dbReference>
<dbReference type="InterPro" id="IPR036188">
    <property type="entry name" value="FAD/NAD-bd_sf"/>
</dbReference>
<dbReference type="EMBL" id="HBIW01024470">
    <property type="protein sequence ID" value="CAE0705644.1"/>
    <property type="molecule type" value="Transcribed_RNA"/>
</dbReference>
<evidence type="ECO:0000313" key="3">
    <source>
        <dbReference type="EMBL" id="CAH0370421.1"/>
    </source>
</evidence>
<name>A0A7S4EDK8_9STRA</name>
<feature type="domain" description="FAD dependent oxidoreductase" evidence="1">
    <location>
        <begin position="4"/>
        <end position="335"/>
    </location>
</feature>
<evidence type="ECO:0000259" key="1">
    <source>
        <dbReference type="Pfam" id="PF01266"/>
    </source>
</evidence>
<reference evidence="2" key="1">
    <citation type="submission" date="2021-01" db="EMBL/GenBank/DDBJ databases">
        <authorList>
            <person name="Corre E."/>
            <person name="Pelletier E."/>
            <person name="Niang G."/>
            <person name="Scheremetjew M."/>
            <person name="Finn R."/>
            <person name="Kale V."/>
            <person name="Holt S."/>
            <person name="Cochrane G."/>
            <person name="Meng A."/>
            <person name="Brown T."/>
            <person name="Cohen L."/>
        </authorList>
    </citation>
    <scope>NUCLEOTIDE SEQUENCE</scope>
    <source>
        <strain evidence="2">CCMP1756</strain>
    </source>
</reference>
<dbReference type="Proteomes" id="UP000789595">
    <property type="component" value="Unassembled WGS sequence"/>
</dbReference>
<dbReference type="EMBL" id="CAKKNE010000003">
    <property type="protein sequence ID" value="CAH0370421.1"/>
    <property type="molecule type" value="Genomic_DNA"/>
</dbReference>
<keyword evidence="4" id="KW-1185">Reference proteome</keyword>
<dbReference type="OrthoDB" id="547145at2759"/>
<evidence type="ECO:0000313" key="2">
    <source>
        <dbReference type="EMBL" id="CAE0705644.1"/>
    </source>
</evidence>
<gene>
    <name evidence="2" type="ORF">PCAL00307_LOCUS21093</name>
    <name evidence="3" type="ORF">PECAL_3P03070</name>
</gene>
<sequence>MLEVGVVGGGLMGMATSYFLLRSGRCRVTLYDASLRRPVTGYSACASSVAGGLLHPLTPRLKPAWEATEALRKADELVREAERAAKTSLVTTDVVLRPAIDDDDAITLQAAAADRPEWLEWLDSEAFVEASGRADLNNGGVRYIGGRCVDPRGYLDALRVLNENAGEFSVVEEAVDPRELDHMETILCGGADAFRKFPELFPGGLTLTRGESLVYDASTTNGPALLRGSYLCPGANGLILGATHEHFDDSKAAVDAPPRAPEELRAGGLREAADLLAAPGASPKGATAGVRLNGPRTHLGRLPFAFRHEEGLWVAGGLGARGFLRHAQLGEVVADAVLGGEVPAAFCPRRGGVVE</sequence>
<proteinExistence type="predicted"/>
<dbReference type="PANTHER" id="PTHR13847">
    <property type="entry name" value="SARCOSINE DEHYDROGENASE-RELATED"/>
    <property type="match status" value="1"/>
</dbReference>
<dbReference type="InterPro" id="IPR006076">
    <property type="entry name" value="FAD-dep_OxRdtase"/>
</dbReference>
<evidence type="ECO:0000313" key="4">
    <source>
        <dbReference type="Proteomes" id="UP000789595"/>
    </source>
</evidence>
<protein>
    <recommendedName>
        <fullName evidence="1">FAD dependent oxidoreductase domain-containing protein</fullName>
    </recommendedName>
</protein>
<accession>A0A7S4EDK8</accession>
<dbReference type="Pfam" id="PF01266">
    <property type="entry name" value="DAO"/>
    <property type="match status" value="1"/>
</dbReference>